<name>A0A1R4H7J0_9GAMM</name>
<protein>
    <submittedName>
        <fullName evidence="1">Uncharacterized protein</fullName>
    </submittedName>
</protein>
<organism evidence="1 2">
    <name type="scientific">Crenothrix polyspora</name>
    <dbReference type="NCBI Taxonomy" id="360316"/>
    <lineage>
        <taxon>Bacteria</taxon>
        <taxon>Pseudomonadati</taxon>
        <taxon>Pseudomonadota</taxon>
        <taxon>Gammaproteobacteria</taxon>
        <taxon>Methylococcales</taxon>
        <taxon>Crenotrichaceae</taxon>
        <taxon>Crenothrix</taxon>
    </lineage>
</organism>
<evidence type="ECO:0000313" key="1">
    <source>
        <dbReference type="EMBL" id="SJM92169.1"/>
    </source>
</evidence>
<accession>A0A1R4H7J0</accession>
<proteinExistence type="predicted"/>
<dbReference type="EMBL" id="FUKJ01000175">
    <property type="protein sequence ID" value="SJM92169.1"/>
    <property type="molecule type" value="Genomic_DNA"/>
</dbReference>
<dbReference type="Proteomes" id="UP000195442">
    <property type="component" value="Unassembled WGS sequence"/>
</dbReference>
<gene>
    <name evidence="1" type="ORF">CRENPOLYSF2_2560027</name>
</gene>
<keyword evidence="2" id="KW-1185">Reference proteome</keyword>
<evidence type="ECO:0000313" key="2">
    <source>
        <dbReference type="Proteomes" id="UP000195442"/>
    </source>
</evidence>
<sequence>MLFLLVLVISELMLIRALVADFSGINWSVVLLEISLDIG</sequence>
<reference evidence="2" key="1">
    <citation type="submission" date="2017-02" db="EMBL/GenBank/DDBJ databases">
        <authorList>
            <person name="Daims H."/>
        </authorList>
    </citation>
    <scope>NUCLEOTIDE SEQUENCE [LARGE SCALE GENOMIC DNA]</scope>
</reference>
<dbReference type="AlphaFoldDB" id="A0A1R4H7J0"/>